<reference evidence="7" key="1">
    <citation type="submission" date="2025-08" db="UniProtKB">
        <authorList>
            <consortium name="RefSeq"/>
        </authorList>
    </citation>
    <scope>IDENTIFICATION</scope>
</reference>
<dbReference type="FunCoup" id="A0A6I9SJI7">
    <property type="interactions" value="2274"/>
</dbReference>
<dbReference type="RefSeq" id="XP_010943862.1">
    <property type="nucleotide sequence ID" value="XM_010945560.3"/>
</dbReference>
<sequence>MPATATTTAMVTTTAVVGQGLHPAECGGDGCDSRNPWPLHNVRYRGVFCRLCTSCVLRYHHGSFCSTCFDILDGAAATAGGGGPSPADRPVVQCSKCPSVSHLACLPAPELAAQFVCPSCKNPDDFSYFPVSMREETASEGEKPSDGSLKIDSSNAKVLLAAAQLAAASMSRAAAAARVEAERKVKEAAMARKRAREMLETACVVSKKEKEKQAKVEQETALVSKPEEVEPKKKILQPSGTVAAVLAAQKRIQNREREKLKKFHDPLIMGQRPAQGIAENDKSHGTSMSGPKDVSGNVKNEGGTDQEKRNLIKNAGNGTRGAQ</sequence>
<dbReference type="InterPro" id="IPR011011">
    <property type="entry name" value="Znf_FYVE_PHD"/>
</dbReference>
<protein>
    <submittedName>
        <fullName evidence="7">Uncharacterized protein LOC105061499</fullName>
    </submittedName>
</protein>
<dbReference type="InterPro" id="IPR001965">
    <property type="entry name" value="Znf_PHD"/>
</dbReference>
<dbReference type="SMART" id="SM00249">
    <property type="entry name" value="PHD"/>
    <property type="match status" value="1"/>
</dbReference>
<dbReference type="PANTHER" id="PTHR34451:SF7">
    <property type="entry name" value="PHD FINGER FAMILY PROTEIN"/>
    <property type="match status" value="1"/>
</dbReference>
<keyword evidence="1" id="KW-0479">Metal-binding</keyword>
<gene>
    <name evidence="7" type="primary">LOC105061499</name>
</gene>
<dbReference type="Gene3D" id="3.30.40.10">
    <property type="entry name" value="Zinc/RING finger domain, C3HC4 (zinc finger)"/>
    <property type="match status" value="1"/>
</dbReference>
<dbReference type="OrthoDB" id="692041at2759"/>
<evidence type="ECO:0000256" key="2">
    <source>
        <dbReference type="ARBA" id="ARBA00022771"/>
    </source>
</evidence>
<evidence type="ECO:0000256" key="1">
    <source>
        <dbReference type="ARBA" id="ARBA00022723"/>
    </source>
</evidence>
<organism evidence="6 7">
    <name type="scientific">Elaeis guineensis var. tenera</name>
    <name type="common">Oil palm</name>
    <dbReference type="NCBI Taxonomy" id="51953"/>
    <lineage>
        <taxon>Eukaryota</taxon>
        <taxon>Viridiplantae</taxon>
        <taxon>Streptophyta</taxon>
        <taxon>Embryophyta</taxon>
        <taxon>Tracheophyta</taxon>
        <taxon>Spermatophyta</taxon>
        <taxon>Magnoliopsida</taxon>
        <taxon>Liliopsida</taxon>
        <taxon>Arecaceae</taxon>
        <taxon>Arecoideae</taxon>
        <taxon>Cocoseae</taxon>
        <taxon>Elaeidinae</taxon>
        <taxon>Elaeis</taxon>
    </lineage>
</organism>
<dbReference type="InterPro" id="IPR013083">
    <property type="entry name" value="Znf_RING/FYVE/PHD"/>
</dbReference>
<keyword evidence="6" id="KW-1185">Reference proteome</keyword>
<dbReference type="PANTHER" id="PTHR34451">
    <property type="entry name" value="PHD FINGER FAMILY PROTEIN"/>
    <property type="match status" value="1"/>
</dbReference>
<keyword evidence="3" id="KW-0862">Zinc</keyword>
<dbReference type="Proteomes" id="UP000504607">
    <property type="component" value="Unplaced"/>
</dbReference>
<accession>A0A6I9SJI7</accession>
<feature type="region of interest" description="Disordered" evidence="4">
    <location>
        <begin position="268"/>
        <end position="323"/>
    </location>
</feature>
<feature type="domain" description="Zinc finger PHD-type" evidence="5">
    <location>
        <begin position="64"/>
        <end position="121"/>
    </location>
</feature>
<dbReference type="GO" id="GO:0008270">
    <property type="term" value="F:zinc ion binding"/>
    <property type="evidence" value="ECO:0007669"/>
    <property type="project" value="UniProtKB-KW"/>
</dbReference>
<evidence type="ECO:0000313" key="7">
    <source>
        <dbReference type="RefSeq" id="XP_010943862.1"/>
    </source>
</evidence>
<evidence type="ECO:0000256" key="4">
    <source>
        <dbReference type="SAM" id="MobiDB-lite"/>
    </source>
</evidence>
<dbReference type="AlphaFoldDB" id="A0A6I9SJI7"/>
<proteinExistence type="predicted"/>
<dbReference type="SUPFAM" id="SSF57903">
    <property type="entry name" value="FYVE/PHD zinc finger"/>
    <property type="match status" value="1"/>
</dbReference>
<keyword evidence="2" id="KW-0863">Zinc-finger</keyword>
<dbReference type="GeneID" id="105061499"/>
<evidence type="ECO:0000259" key="5">
    <source>
        <dbReference type="SMART" id="SM00249"/>
    </source>
</evidence>
<evidence type="ECO:0000313" key="6">
    <source>
        <dbReference type="Proteomes" id="UP000504607"/>
    </source>
</evidence>
<dbReference type="KEGG" id="egu:105061499"/>
<evidence type="ECO:0000256" key="3">
    <source>
        <dbReference type="ARBA" id="ARBA00022833"/>
    </source>
</evidence>
<name>A0A6I9SJI7_ELAGV</name>
<dbReference type="InParanoid" id="A0A6I9SJI7"/>